<dbReference type="EMBL" id="JALPRX010000159">
    <property type="protein sequence ID" value="MCK8787961.1"/>
    <property type="molecule type" value="Genomic_DNA"/>
</dbReference>
<name>A0A9X2BY37_9PROT</name>
<accession>A0A9X2BY37</accession>
<dbReference type="Proteomes" id="UP001139516">
    <property type="component" value="Unassembled WGS sequence"/>
</dbReference>
<evidence type="ECO:0000313" key="2">
    <source>
        <dbReference type="Proteomes" id="UP001139516"/>
    </source>
</evidence>
<dbReference type="RefSeq" id="WP_248670004.1">
    <property type="nucleotide sequence ID" value="NZ_JALPRX010000159.1"/>
</dbReference>
<protein>
    <submittedName>
        <fullName evidence="1">Uncharacterized protein</fullName>
    </submittedName>
</protein>
<keyword evidence="2" id="KW-1185">Reference proteome</keyword>
<reference evidence="1" key="1">
    <citation type="submission" date="2022-04" db="EMBL/GenBank/DDBJ databases">
        <title>Roseomonas acroporae sp. nov., isolated from coral Acropora digitifera.</title>
        <authorList>
            <person name="Sun H."/>
        </authorList>
    </citation>
    <scope>NUCLEOTIDE SEQUENCE</scope>
    <source>
        <strain evidence="1">NAR14</strain>
    </source>
</reference>
<proteinExistence type="predicted"/>
<evidence type="ECO:0000313" key="1">
    <source>
        <dbReference type="EMBL" id="MCK8787961.1"/>
    </source>
</evidence>
<dbReference type="AlphaFoldDB" id="A0A9X2BY37"/>
<sequence>MGNILLAADAALRLGPRAIGHWFWHRLRLGCGVPQRSLARQLARQADAAAAREGRPAGRFLAVPSVPTPPPDLPAGARDAVLAAIRAAPAAPGAVPGPAPGPAPDWHGPFAAHAPSLGLDLFGPGDVRPV</sequence>
<comment type="caution">
    <text evidence="1">The sequence shown here is derived from an EMBL/GenBank/DDBJ whole genome shotgun (WGS) entry which is preliminary data.</text>
</comment>
<gene>
    <name evidence="1" type="ORF">M0638_26760</name>
</gene>
<organism evidence="1 2">
    <name type="scientific">Roseomonas acroporae</name>
    <dbReference type="NCBI Taxonomy" id="2937791"/>
    <lineage>
        <taxon>Bacteria</taxon>
        <taxon>Pseudomonadati</taxon>
        <taxon>Pseudomonadota</taxon>
        <taxon>Alphaproteobacteria</taxon>
        <taxon>Acetobacterales</taxon>
        <taxon>Roseomonadaceae</taxon>
        <taxon>Roseomonas</taxon>
    </lineage>
</organism>